<evidence type="ECO:0000256" key="1">
    <source>
        <dbReference type="SAM" id="MobiDB-lite"/>
    </source>
</evidence>
<keyword evidence="2" id="KW-1133">Transmembrane helix</keyword>
<organism evidence="3 4">
    <name type="scientific">Streptomyces graminearus</name>
    <dbReference type="NCBI Taxonomy" id="284030"/>
    <lineage>
        <taxon>Bacteria</taxon>
        <taxon>Bacillati</taxon>
        <taxon>Actinomycetota</taxon>
        <taxon>Actinomycetes</taxon>
        <taxon>Kitasatosporales</taxon>
        <taxon>Streptomycetaceae</taxon>
        <taxon>Streptomyces</taxon>
    </lineage>
</organism>
<proteinExistence type="predicted"/>
<dbReference type="RefSeq" id="WP_136103481.1">
    <property type="nucleotide sequence ID" value="NZ_BAAATL010000016.1"/>
</dbReference>
<feature type="transmembrane region" description="Helical" evidence="2">
    <location>
        <begin position="12"/>
        <end position="34"/>
    </location>
</feature>
<name>A0ABN3LWK2_9ACTN</name>
<evidence type="ECO:0000313" key="3">
    <source>
        <dbReference type="EMBL" id="GAA2489104.1"/>
    </source>
</evidence>
<sequence length="78" mass="7738">MADRRTKDRGKNPVGLVATLVLCLLGGAVLAGFAGLLLGLPLPATALAALVIGVGTWLPPAVRGRSEPDGGSPPGETP</sequence>
<protein>
    <submittedName>
        <fullName evidence="3">Uncharacterized protein</fullName>
    </submittedName>
</protein>
<keyword evidence="2" id="KW-0812">Transmembrane</keyword>
<gene>
    <name evidence="3" type="ORF">GCM10010422_39190</name>
</gene>
<dbReference type="EMBL" id="BAAATL010000016">
    <property type="protein sequence ID" value="GAA2489104.1"/>
    <property type="molecule type" value="Genomic_DNA"/>
</dbReference>
<evidence type="ECO:0000313" key="4">
    <source>
        <dbReference type="Proteomes" id="UP001501721"/>
    </source>
</evidence>
<feature type="region of interest" description="Disordered" evidence="1">
    <location>
        <begin position="59"/>
        <end position="78"/>
    </location>
</feature>
<comment type="caution">
    <text evidence="3">The sequence shown here is derived from an EMBL/GenBank/DDBJ whole genome shotgun (WGS) entry which is preliminary data.</text>
</comment>
<feature type="transmembrane region" description="Helical" evidence="2">
    <location>
        <begin position="40"/>
        <end position="58"/>
    </location>
</feature>
<dbReference type="Proteomes" id="UP001501721">
    <property type="component" value="Unassembled WGS sequence"/>
</dbReference>
<keyword evidence="2" id="KW-0472">Membrane</keyword>
<keyword evidence="4" id="KW-1185">Reference proteome</keyword>
<evidence type="ECO:0000256" key="2">
    <source>
        <dbReference type="SAM" id="Phobius"/>
    </source>
</evidence>
<reference evidence="3 4" key="1">
    <citation type="journal article" date="2019" name="Int. J. Syst. Evol. Microbiol.">
        <title>The Global Catalogue of Microorganisms (GCM) 10K type strain sequencing project: providing services to taxonomists for standard genome sequencing and annotation.</title>
        <authorList>
            <consortium name="The Broad Institute Genomics Platform"/>
            <consortium name="The Broad Institute Genome Sequencing Center for Infectious Disease"/>
            <person name="Wu L."/>
            <person name="Ma J."/>
        </authorList>
    </citation>
    <scope>NUCLEOTIDE SEQUENCE [LARGE SCALE GENOMIC DNA]</scope>
    <source>
        <strain evidence="3 4">JCM 6923</strain>
    </source>
</reference>
<accession>A0ABN3LWK2</accession>